<feature type="compositionally biased region" description="Low complexity" evidence="1">
    <location>
        <begin position="629"/>
        <end position="660"/>
    </location>
</feature>
<feature type="region of interest" description="Disordered" evidence="1">
    <location>
        <begin position="1"/>
        <end position="35"/>
    </location>
</feature>
<organism evidence="2 3">
    <name type="scientific">Streptomyces flavotricini</name>
    <dbReference type="NCBI Taxonomy" id="66888"/>
    <lineage>
        <taxon>Bacteria</taxon>
        <taxon>Bacillati</taxon>
        <taxon>Actinomycetota</taxon>
        <taxon>Actinomycetes</taxon>
        <taxon>Kitasatosporales</taxon>
        <taxon>Streptomycetaceae</taxon>
        <taxon>Streptomyces</taxon>
    </lineage>
</organism>
<evidence type="ECO:0000313" key="3">
    <source>
        <dbReference type="Proteomes" id="UP001520654"/>
    </source>
</evidence>
<gene>
    <name evidence="2" type="ORF">K7B10_09790</name>
</gene>
<keyword evidence="3" id="KW-1185">Reference proteome</keyword>
<accession>A0ABS8E445</accession>
<sequence length="907" mass="96212">MAAPAPAAREPARAPVPAPAVRAPAQAPASAAPGKLADELSRTVLAPDVPKEELALQGGAALAVPAPVEEYLHRKGDAGGPVRVRLGALAAGTLHLRESGRGITTGPGSGFQAVPLLHPLLLPLRARGIEPVLALRVRDGALEGHASAKVKGVLLDGARGLFDTLQDCAETLGWHGVGGLRLAGVENELRGPTLFVKAGGMSFTLGGFLSASGSLGLAGELVTFDAVAKGTVAGLGPVEVPVVRGPDGALSGKAVVDVALRGFTGRVTAAFAAGLVDVRGTVRYANDRFDGQVTLSATDARTAKELTDSQLPAQVTSAKAVTGGTAGPDAAGPDTVERAGPRSGPRVVAGWGTVDVRLADWLRGEALVVVDHHGDVTVVGKIQPRMDKPLFEQKHYVKQLARFEVRAAYGIPLVGNVFLFAGMGLEAVADVGPATLDRMELTGTWSTRPEVLKSFGLTGTLNISAYAGLRLKAEGGAGLQLVGHDIKAGIALIALAGVRGYVEATPVIGYREVADPKAGKHGEFFLAGHMEIAAQPFLGLGGELFVELDSPWWSPAPDKRWNWPLGQLEYPLPGEFGIGADVEHVLGSGKVPEITFGEVDFSADKFLTDLVNDQVPAKSSKEELKKGAWKPPGAPTAAAKTPAKPPRKAAAAPAAPARGAPAKDGHTVPPPDKKERWLTGLEALGELAQGSHEEPYDETELRDALAGIRRKHGFSVLDAALEGDKWQITAGMSPEVKAVKVDAAPKQPGDEPGKEGVDRRVRSIRKRGKFKNEYLEEFQGGRHQDLKNPKTKRNFAGTEINHIPPFGVYKEVSDLSFARGPAIQMDKMDHRGLRDRWGEWIHPRAASTGSWDEAKEHRAEQLRLMKADRFRAAVEKDLDDIRSKFGKKYDKALNELKPELRTEGWWK</sequence>
<evidence type="ECO:0000256" key="1">
    <source>
        <dbReference type="SAM" id="MobiDB-lite"/>
    </source>
</evidence>
<feature type="compositionally biased region" description="Basic and acidic residues" evidence="1">
    <location>
        <begin position="661"/>
        <end position="674"/>
    </location>
</feature>
<feature type="compositionally biased region" description="Low complexity" evidence="1">
    <location>
        <begin position="1"/>
        <end position="33"/>
    </location>
</feature>
<feature type="region of interest" description="Disordered" evidence="1">
    <location>
        <begin position="314"/>
        <end position="344"/>
    </location>
</feature>
<reference evidence="2 3" key="1">
    <citation type="submission" date="2021-08" db="EMBL/GenBank/DDBJ databases">
        <title>Genomic Architecture of Streptomyces flavotricini NGL1 and Streptomyces erythrochromogenes HMS4 With Differential Plant Beneficial attributes and laccase production capabilities.</title>
        <authorList>
            <person name="Salwan R."/>
            <person name="Kaur R."/>
            <person name="Sharma V."/>
        </authorList>
    </citation>
    <scope>NUCLEOTIDE SEQUENCE [LARGE SCALE GENOMIC DNA]</scope>
    <source>
        <strain evidence="2 3">NGL1</strain>
    </source>
</reference>
<evidence type="ECO:0000313" key="2">
    <source>
        <dbReference type="EMBL" id="MCC0095069.1"/>
    </source>
</evidence>
<protein>
    <submittedName>
        <fullName evidence="2">Uncharacterized protein</fullName>
    </submittedName>
</protein>
<dbReference type="RefSeq" id="WP_229335745.1">
    <property type="nucleotide sequence ID" value="NZ_JAINUL010000001.1"/>
</dbReference>
<name>A0ABS8E445_9ACTN</name>
<feature type="region of interest" description="Disordered" evidence="1">
    <location>
        <begin position="616"/>
        <end position="674"/>
    </location>
</feature>
<dbReference type="EMBL" id="JAINUL010000001">
    <property type="protein sequence ID" value="MCC0095069.1"/>
    <property type="molecule type" value="Genomic_DNA"/>
</dbReference>
<comment type="caution">
    <text evidence="2">The sequence shown here is derived from an EMBL/GenBank/DDBJ whole genome shotgun (WGS) entry which is preliminary data.</text>
</comment>
<dbReference type="Proteomes" id="UP001520654">
    <property type="component" value="Unassembled WGS sequence"/>
</dbReference>
<proteinExistence type="predicted"/>